<protein>
    <submittedName>
        <fullName evidence="1">Uncharacterized protein</fullName>
    </submittedName>
</protein>
<evidence type="ECO:0000313" key="2">
    <source>
        <dbReference type="Proteomes" id="UP000240322"/>
    </source>
</evidence>
<reference evidence="1 2" key="1">
    <citation type="submission" date="2017-04" db="EMBL/GenBank/DDBJ databases">
        <title>Novel microbial lineages endemic to geothermal iron-oxide mats fill important gaps in the evolutionary history of Archaea.</title>
        <authorList>
            <person name="Jay Z.J."/>
            <person name="Beam J.P."/>
            <person name="Dlakic M."/>
            <person name="Rusch D.B."/>
            <person name="Kozubal M.A."/>
            <person name="Inskeep W.P."/>
        </authorList>
    </citation>
    <scope>NUCLEOTIDE SEQUENCE [LARGE SCALE GENOMIC DNA]</scope>
    <source>
        <strain evidence="1">OSP_D</strain>
    </source>
</reference>
<comment type="caution">
    <text evidence="1">The sequence shown here is derived from an EMBL/GenBank/DDBJ whole genome shotgun (WGS) entry which is preliminary data.</text>
</comment>
<gene>
    <name evidence="1" type="ORF">B9Q03_14550</name>
</gene>
<accession>A0A2R6A792</accession>
<organism evidence="1 2">
    <name type="scientific">Candidatus Marsarchaeota G2 archaeon OSP_D</name>
    <dbReference type="NCBI Taxonomy" id="1978157"/>
    <lineage>
        <taxon>Archaea</taxon>
        <taxon>Candidatus Marsarchaeota</taxon>
        <taxon>Candidatus Marsarchaeota group 2</taxon>
    </lineage>
</organism>
<dbReference type="Proteomes" id="UP000240322">
    <property type="component" value="Unassembled WGS sequence"/>
</dbReference>
<sequence length="155" mass="16153">MRHVALFLILAIALLSTVAYAATVSVSTATYQAQNGVYYQVTGYLNVVSNGFFVAQSSSTASSQPCTWSAGGTCTTALTAGDWYYSVTISLTANTPPSTTYKVTVLWNQGTGYVQMGSLTFTTPSTITAGQSMTFIFDTGSTSFSAPAGIVITVG</sequence>
<dbReference type="AlphaFoldDB" id="A0A2R6A792"/>
<proteinExistence type="predicted"/>
<name>A0A2R6A792_9ARCH</name>
<evidence type="ECO:0000313" key="1">
    <source>
        <dbReference type="EMBL" id="PSN82153.1"/>
    </source>
</evidence>
<dbReference type="EMBL" id="NEXE01000384">
    <property type="protein sequence ID" value="PSN82153.1"/>
    <property type="molecule type" value="Genomic_DNA"/>
</dbReference>